<sequence>MLSAKYKAQFLSRNNDITDRKYIYSHIQEVENTHGCFTKWNDDALRYYLQSFEATSPNSLHKYVQFLRNLYNYIAGEENIKIAKTYYISQEELFSLIDRRKLNESILSLEQNRYIKNQLTVTKDGIEGNVRDKLIFELAWEGLSNEEIKLIKESDIEFTLTAEEKVIVLLNLKNRVHRIEDEEVVEDIKRCLKETDYYLTLKNGRIRRMKYKESEYLIKPLNVGRGKIEEYLINPSHALMTVFRQNAIICEGINVGSLTVEEIRRSRIIYLLENNYSLETINLMYNVRHSNNLYWLRSIADERKK</sequence>
<dbReference type="SUPFAM" id="SSF56349">
    <property type="entry name" value="DNA breaking-rejoining enzymes"/>
    <property type="match status" value="1"/>
</dbReference>
<evidence type="ECO:0000313" key="1">
    <source>
        <dbReference type="EMBL" id="XCI29622.1"/>
    </source>
</evidence>
<proteinExistence type="predicted"/>
<dbReference type="InterPro" id="IPR011010">
    <property type="entry name" value="DNA_brk_join_enz"/>
</dbReference>
<protein>
    <recommendedName>
        <fullName evidence="2">Core-binding (CB) domain-containing protein</fullName>
    </recommendedName>
</protein>
<dbReference type="EMBL" id="CP159485">
    <property type="protein sequence ID" value="XCI29622.1"/>
    <property type="molecule type" value="Genomic_DNA"/>
</dbReference>
<accession>A0AAU8HW80</accession>
<evidence type="ECO:0008006" key="2">
    <source>
        <dbReference type="Google" id="ProtNLM"/>
    </source>
</evidence>
<dbReference type="AlphaFoldDB" id="A0AAU8HW80"/>
<name>A0AAU8HW80_9FIRM</name>
<dbReference type="GO" id="GO:0003677">
    <property type="term" value="F:DNA binding"/>
    <property type="evidence" value="ECO:0007669"/>
    <property type="project" value="InterPro"/>
</dbReference>
<reference evidence="1" key="1">
    <citation type="journal article" date="2018" name="Antonie Van Leeuwenhoek">
        <title>Proteinivorax hydrogeniformans sp. nov., an anaerobic, haloalkaliphilic bacterium fermenting proteinaceous compounds with high hydrogen production.</title>
        <authorList>
            <person name="Boltyanskaya Y."/>
            <person name="Detkova E."/>
            <person name="Pimenov N."/>
            <person name="Kevbrin V."/>
        </authorList>
    </citation>
    <scope>NUCLEOTIDE SEQUENCE</scope>
    <source>
        <strain evidence="1">Z-710</strain>
    </source>
</reference>
<organism evidence="1">
    <name type="scientific">Proteinivorax hydrogeniformans</name>
    <dbReference type="NCBI Taxonomy" id="1826727"/>
    <lineage>
        <taxon>Bacteria</taxon>
        <taxon>Bacillati</taxon>
        <taxon>Bacillota</taxon>
        <taxon>Clostridia</taxon>
        <taxon>Eubacteriales</taxon>
        <taxon>Proteinivoracaceae</taxon>
        <taxon>Proteinivorax</taxon>
    </lineage>
</organism>
<gene>
    <name evidence="1" type="ORF">PRVXH_000952</name>
</gene>
<dbReference type="RefSeq" id="WP_353894170.1">
    <property type="nucleotide sequence ID" value="NZ_CP159485.1"/>
</dbReference>
<reference evidence="1" key="2">
    <citation type="submission" date="2024-06" db="EMBL/GenBank/DDBJ databases">
        <authorList>
            <person name="Petrova K.O."/>
            <person name="Toshchakov S.V."/>
            <person name="Boltjanskaja Y.V."/>
            <person name="Kevbrin V.V."/>
        </authorList>
    </citation>
    <scope>NUCLEOTIDE SEQUENCE</scope>
    <source>
        <strain evidence="1">Z-710</strain>
    </source>
</reference>